<accession>A0A9K3IN95</accession>
<gene>
    <name evidence="3" type="ORF">HanXRQr2_Chr07g0306211</name>
</gene>
<dbReference type="GO" id="GO:0031390">
    <property type="term" value="C:Ctf18 RFC-like complex"/>
    <property type="evidence" value="ECO:0000318"/>
    <property type="project" value="GO_Central"/>
</dbReference>
<dbReference type="Gramene" id="mRNA:HanXRQr2_Chr07g0306211">
    <property type="protein sequence ID" value="CDS:HanXRQr2_Chr07g0306211.1"/>
    <property type="gene ID" value="HanXRQr2_Chr07g0306211"/>
</dbReference>
<dbReference type="Proteomes" id="UP000215914">
    <property type="component" value="Unassembled WGS sequence"/>
</dbReference>
<dbReference type="GO" id="GO:0006260">
    <property type="term" value="P:DNA replication"/>
    <property type="evidence" value="ECO:0007669"/>
    <property type="project" value="UniProtKB-KW"/>
</dbReference>
<dbReference type="PANTHER" id="PTHR13395:SF6">
    <property type="entry name" value="SISTER CHROMATID COHESION PROTEIN DCC1"/>
    <property type="match status" value="1"/>
</dbReference>
<keyword evidence="2" id="KW-0235">DNA replication</keyword>
<dbReference type="GO" id="GO:0034088">
    <property type="term" value="P:maintenance of mitotic sister chromatid cohesion"/>
    <property type="evidence" value="ECO:0000318"/>
    <property type="project" value="GO_Central"/>
</dbReference>
<comment type="similarity">
    <text evidence="1">Belongs to the DCC1 family.</text>
</comment>
<keyword evidence="4" id="KW-1185">Reference proteome</keyword>
<reference evidence="3" key="1">
    <citation type="journal article" date="2017" name="Nature">
        <title>The sunflower genome provides insights into oil metabolism, flowering and Asterid evolution.</title>
        <authorList>
            <person name="Badouin H."/>
            <person name="Gouzy J."/>
            <person name="Grassa C.J."/>
            <person name="Murat F."/>
            <person name="Staton S.E."/>
            <person name="Cottret L."/>
            <person name="Lelandais-Briere C."/>
            <person name="Owens G.L."/>
            <person name="Carrere S."/>
            <person name="Mayjonade B."/>
            <person name="Legrand L."/>
            <person name="Gill N."/>
            <person name="Kane N.C."/>
            <person name="Bowers J.E."/>
            <person name="Hubner S."/>
            <person name="Bellec A."/>
            <person name="Berard A."/>
            <person name="Berges H."/>
            <person name="Blanchet N."/>
            <person name="Boniface M.C."/>
            <person name="Brunel D."/>
            <person name="Catrice O."/>
            <person name="Chaidir N."/>
            <person name="Claudel C."/>
            <person name="Donnadieu C."/>
            <person name="Faraut T."/>
            <person name="Fievet G."/>
            <person name="Helmstetter N."/>
            <person name="King M."/>
            <person name="Knapp S.J."/>
            <person name="Lai Z."/>
            <person name="Le Paslier M.C."/>
            <person name="Lippi Y."/>
            <person name="Lorenzon L."/>
            <person name="Mandel J.R."/>
            <person name="Marage G."/>
            <person name="Marchand G."/>
            <person name="Marquand E."/>
            <person name="Bret-Mestries E."/>
            <person name="Morien E."/>
            <person name="Nambeesan S."/>
            <person name="Nguyen T."/>
            <person name="Pegot-Espagnet P."/>
            <person name="Pouilly N."/>
            <person name="Raftis F."/>
            <person name="Sallet E."/>
            <person name="Schiex T."/>
            <person name="Thomas J."/>
            <person name="Vandecasteele C."/>
            <person name="Vares D."/>
            <person name="Vear F."/>
            <person name="Vautrin S."/>
            <person name="Crespi M."/>
            <person name="Mangin B."/>
            <person name="Burke J.M."/>
            <person name="Salse J."/>
            <person name="Munos S."/>
            <person name="Vincourt P."/>
            <person name="Rieseberg L.H."/>
            <person name="Langlade N.B."/>
        </authorList>
    </citation>
    <scope>NUCLEOTIDE SEQUENCE</scope>
    <source>
        <tissue evidence="3">Leaves</tissue>
    </source>
</reference>
<dbReference type="GO" id="GO:0000775">
    <property type="term" value="C:chromosome, centromeric region"/>
    <property type="evidence" value="ECO:0000318"/>
    <property type="project" value="GO_Central"/>
</dbReference>
<dbReference type="Pfam" id="PF09724">
    <property type="entry name" value="Dcc1"/>
    <property type="match status" value="1"/>
</dbReference>
<evidence type="ECO:0000256" key="1">
    <source>
        <dbReference type="ARBA" id="ARBA00007017"/>
    </source>
</evidence>
<organism evidence="3 4">
    <name type="scientific">Helianthus annuus</name>
    <name type="common">Common sunflower</name>
    <dbReference type="NCBI Taxonomy" id="4232"/>
    <lineage>
        <taxon>Eukaryota</taxon>
        <taxon>Viridiplantae</taxon>
        <taxon>Streptophyta</taxon>
        <taxon>Embryophyta</taxon>
        <taxon>Tracheophyta</taxon>
        <taxon>Spermatophyta</taxon>
        <taxon>Magnoliopsida</taxon>
        <taxon>eudicotyledons</taxon>
        <taxon>Gunneridae</taxon>
        <taxon>Pentapetalae</taxon>
        <taxon>asterids</taxon>
        <taxon>campanulids</taxon>
        <taxon>Asterales</taxon>
        <taxon>Asteraceae</taxon>
        <taxon>Asteroideae</taxon>
        <taxon>Heliantheae alliance</taxon>
        <taxon>Heliantheae</taxon>
        <taxon>Helianthus</taxon>
    </lineage>
</organism>
<dbReference type="PANTHER" id="PTHR13395">
    <property type="entry name" value="SISTER CHROMATID COHESION PROTEIN DCC1-RELATED"/>
    <property type="match status" value="1"/>
</dbReference>
<evidence type="ECO:0000313" key="4">
    <source>
        <dbReference type="Proteomes" id="UP000215914"/>
    </source>
</evidence>
<dbReference type="InterPro" id="IPR019128">
    <property type="entry name" value="Dcc1"/>
</dbReference>
<protein>
    <submittedName>
        <fullName evidence="3">Sister chromatid cohesion protein Dcc1</fullName>
    </submittedName>
</protein>
<dbReference type="EMBL" id="MNCJ02000322">
    <property type="protein sequence ID" value="KAF5799589.1"/>
    <property type="molecule type" value="Genomic_DNA"/>
</dbReference>
<dbReference type="GO" id="GO:0000785">
    <property type="term" value="C:chromatin"/>
    <property type="evidence" value="ECO:0000318"/>
    <property type="project" value="GO_Central"/>
</dbReference>
<comment type="caution">
    <text evidence="3">The sequence shown here is derived from an EMBL/GenBank/DDBJ whole genome shotgun (WGS) entry which is preliminary data.</text>
</comment>
<dbReference type="AlphaFoldDB" id="A0A9K3IN95"/>
<evidence type="ECO:0000256" key="2">
    <source>
        <dbReference type="ARBA" id="ARBA00022705"/>
    </source>
</evidence>
<proteinExistence type="inferred from homology"/>
<name>A0A9K3IN95_HELAN</name>
<reference evidence="3" key="2">
    <citation type="submission" date="2020-06" db="EMBL/GenBank/DDBJ databases">
        <title>Helianthus annuus Genome sequencing and assembly Release 2.</title>
        <authorList>
            <person name="Gouzy J."/>
            <person name="Langlade N."/>
            <person name="Munos S."/>
        </authorList>
    </citation>
    <scope>NUCLEOTIDE SEQUENCE</scope>
    <source>
        <tissue evidence="3">Leaves</tissue>
    </source>
</reference>
<evidence type="ECO:0000313" key="3">
    <source>
        <dbReference type="EMBL" id="KAF5799589.1"/>
    </source>
</evidence>
<sequence length="190" mass="21593">MGCEGGQPSGLYQWKDLKSMPQATDEELNSALKPVSVVEINGYWGIVHDLCISRVLYSLVWKAKALNWSLSSLDGDRFHPWGCSPAVARHCLELYASTTNGKVWELDTKRVSLELARWVLKSNGKRMELQKFMDHWSYVGLPVSLDMLKEEILVEKHGDHACIYLLSDHKTLTSGFVYSLICVHTYILTF</sequence>